<accession>A0A8H3NIQ6</accession>
<comment type="caution">
    <text evidence="1">The sequence shown here is derived from an EMBL/GenBank/DDBJ whole genome shotgun (WGS) entry which is preliminary data.</text>
</comment>
<evidence type="ECO:0000313" key="2">
    <source>
        <dbReference type="Proteomes" id="UP000465221"/>
    </source>
</evidence>
<dbReference type="AlphaFoldDB" id="A0A8H3NIQ6"/>
<organism evidence="1 2">
    <name type="scientific">Aspergillus udagawae</name>
    <dbReference type="NCBI Taxonomy" id="91492"/>
    <lineage>
        <taxon>Eukaryota</taxon>
        <taxon>Fungi</taxon>
        <taxon>Dikarya</taxon>
        <taxon>Ascomycota</taxon>
        <taxon>Pezizomycotina</taxon>
        <taxon>Eurotiomycetes</taxon>
        <taxon>Eurotiomycetidae</taxon>
        <taxon>Eurotiales</taxon>
        <taxon>Aspergillaceae</taxon>
        <taxon>Aspergillus</taxon>
        <taxon>Aspergillus subgen. Fumigati</taxon>
    </lineage>
</organism>
<dbReference type="Proteomes" id="UP000465221">
    <property type="component" value="Unassembled WGS sequence"/>
</dbReference>
<name>A0A8H3NIQ6_9EURO</name>
<dbReference type="EMBL" id="BLKC01000023">
    <property type="protein sequence ID" value="GFF34551.1"/>
    <property type="molecule type" value="Genomic_DNA"/>
</dbReference>
<evidence type="ECO:0000313" key="1">
    <source>
        <dbReference type="EMBL" id="GFF34551.1"/>
    </source>
</evidence>
<gene>
    <name evidence="1" type="ORF">IFM46972_04270</name>
</gene>
<reference evidence="1 2" key="1">
    <citation type="submission" date="2020-01" db="EMBL/GenBank/DDBJ databases">
        <title>Draft genome sequence of Aspergillus udagawae IFM 46972.</title>
        <authorList>
            <person name="Takahashi H."/>
            <person name="Yaguchi T."/>
        </authorList>
    </citation>
    <scope>NUCLEOTIDE SEQUENCE [LARGE SCALE GENOMIC DNA]</scope>
    <source>
        <strain evidence="1 2">IFM 46972</strain>
    </source>
</reference>
<sequence>MHKEIINTAIKQQVAFKNYMEKDKPLGHLVIHEHTLPAYPQSCPCSSSEPSHSRAVNELREEGALGPHKLNDKPQDSQLWDLILFHTQDAGAWCGRGQQHREHIRILGPLHNGVLDDAFNLLLMGIVICAEVDVAIDDGVGCWVVVNQRLDGSRILQLKAARKAGGHELVVLGGATKVVRKVWNLVYRHALPIFMTLAPIDLRSQKLAVFSSAKGWVMTSSGAGEGTPAMMDMTPNRRNTLRFKDRITNEPAIPLLVAVLGRSRDPDGGPTATLQRDLLTWLAQALAAFTLPIGSVSDPRADFVISHGVFETTLARKGAGRLNRTQAAAGIQVNEGVIRRLIWLARRTWRRHARDTKERPTEAGEPGPKTVAAAAAEAPARRHLVAWEGAGV</sequence>
<protein>
    <submittedName>
        <fullName evidence="1">Uncharacterized protein</fullName>
    </submittedName>
</protein>
<proteinExistence type="predicted"/>